<dbReference type="RefSeq" id="WP_137638360.1">
    <property type="nucleotide sequence ID" value="NZ_BJDN01000023.1"/>
</dbReference>
<feature type="domain" description="HTH araC/xylS-type" evidence="7">
    <location>
        <begin position="84"/>
        <end position="182"/>
    </location>
</feature>
<dbReference type="SUPFAM" id="SSF57884">
    <property type="entry name" value="Ada DNA repair protein, N-terminal domain (N-Ada 10)"/>
    <property type="match status" value="1"/>
</dbReference>
<keyword evidence="4" id="KW-0238">DNA-binding</keyword>
<dbReference type="InterPro" id="IPR016220">
    <property type="entry name" value="Me-P-triester_DNA_alkyl-Trfase"/>
</dbReference>
<dbReference type="EMBL" id="JBHTIO010000039">
    <property type="protein sequence ID" value="MFD0897746.1"/>
    <property type="molecule type" value="Genomic_DNA"/>
</dbReference>
<keyword evidence="2" id="KW-0489">Methyltransferase</keyword>
<protein>
    <submittedName>
        <fullName evidence="8">Bifunctional transcriptional activator/DNA repair enzyme AdaA</fullName>
    </submittedName>
</protein>
<dbReference type="Gene3D" id="1.10.10.60">
    <property type="entry name" value="Homeodomain-like"/>
    <property type="match status" value="2"/>
</dbReference>
<dbReference type="PROSITE" id="PS01124">
    <property type="entry name" value="HTH_ARAC_FAMILY_2"/>
    <property type="match status" value="1"/>
</dbReference>
<keyword evidence="6" id="KW-0804">Transcription</keyword>
<keyword evidence="5" id="KW-0010">Activator</keyword>
<accession>A0ABW3EBQ9</accession>
<dbReference type="Gene3D" id="3.40.10.10">
    <property type="entry name" value="DNA Methylphosphotriester Repair Domain"/>
    <property type="match status" value="1"/>
</dbReference>
<evidence type="ECO:0000256" key="1">
    <source>
        <dbReference type="ARBA" id="ARBA00001947"/>
    </source>
</evidence>
<keyword evidence="3" id="KW-0805">Transcription regulation</keyword>
<dbReference type="InterPro" id="IPR009057">
    <property type="entry name" value="Homeodomain-like_sf"/>
</dbReference>
<dbReference type="PIRSF" id="PIRSF000408">
    <property type="entry name" value="Alkyltransferas_AdaA"/>
    <property type="match status" value="1"/>
</dbReference>
<keyword evidence="2" id="KW-0808">Transferase</keyword>
<evidence type="ECO:0000256" key="4">
    <source>
        <dbReference type="ARBA" id="ARBA00023125"/>
    </source>
</evidence>
<proteinExistence type="predicted"/>
<organism evidence="8 9">
    <name type="scientific">Loigolactobacillus binensis</name>
    <dbReference type="NCBI Taxonomy" id="2559922"/>
    <lineage>
        <taxon>Bacteria</taxon>
        <taxon>Bacillati</taxon>
        <taxon>Bacillota</taxon>
        <taxon>Bacilli</taxon>
        <taxon>Lactobacillales</taxon>
        <taxon>Lactobacillaceae</taxon>
        <taxon>Loigolactobacillus</taxon>
    </lineage>
</organism>
<dbReference type="PRINTS" id="PR00032">
    <property type="entry name" value="HTHARAC"/>
</dbReference>
<dbReference type="SMART" id="SM00342">
    <property type="entry name" value="HTH_ARAC"/>
    <property type="match status" value="1"/>
</dbReference>
<evidence type="ECO:0000259" key="7">
    <source>
        <dbReference type="PROSITE" id="PS01124"/>
    </source>
</evidence>
<dbReference type="InterPro" id="IPR020449">
    <property type="entry name" value="Tscrpt_reg_AraC-type_HTH"/>
</dbReference>
<dbReference type="PANTHER" id="PTHR43280">
    <property type="entry name" value="ARAC-FAMILY TRANSCRIPTIONAL REGULATOR"/>
    <property type="match status" value="1"/>
</dbReference>
<evidence type="ECO:0000313" key="9">
    <source>
        <dbReference type="Proteomes" id="UP001597104"/>
    </source>
</evidence>
<evidence type="ECO:0000256" key="2">
    <source>
        <dbReference type="ARBA" id="ARBA00022603"/>
    </source>
</evidence>
<evidence type="ECO:0000256" key="6">
    <source>
        <dbReference type="ARBA" id="ARBA00023163"/>
    </source>
</evidence>
<dbReference type="Proteomes" id="UP001597104">
    <property type="component" value="Unassembled WGS sequence"/>
</dbReference>
<dbReference type="InterPro" id="IPR004026">
    <property type="entry name" value="Ada_DNA_repair_Zn-bd"/>
</dbReference>
<evidence type="ECO:0000256" key="5">
    <source>
        <dbReference type="ARBA" id="ARBA00023159"/>
    </source>
</evidence>
<dbReference type="PANTHER" id="PTHR43280:SF28">
    <property type="entry name" value="HTH-TYPE TRANSCRIPTIONAL ACTIVATOR RHAS"/>
    <property type="match status" value="1"/>
</dbReference>
<dbReference type="SUPFAM" id="SSF46689">
    <property type="entry name" value="Homeodomain-like"/>
    <property type="match status" value="2"/>
</dbReference>
<comment type="cofactor">
    <cofactor evidence="1">
        <name>Zn(2+)</name>
        <dbReference type="ChEBI" id="CHEBI:29105"/>
    </cofactor>
</comment>
<dbReference type="InterPro" id="IPR035451">
    <property type="entry name" value="Ada-like_dom_sf"/>
</dbReference>
<reference evidence="9" key="1">
    <citation type="journal article" date="2019" name="Int. J. Syst. Evol. Microbiol.">
        <title>The Global Catalogue of Microorganisms (GCM) 10K type strain sequencing project: providing services to taxonomists for standard genome sequencing and annotation.</title>
        <authorList>
            <consortium name="The Broad Institute Genomics Platform"/>
            <consortium name="The Broad Institute Genome Sequencing Center for Infectious Disease"/>
            <person name="Wu L."/>
            <person name="Ma J."/>
        </authorList>
    </citation>
    <scope>NUCLEOTIDE SEQUENCE [LARGE SCALE GENOMIC DNA]</scope>
    <source>
        <strain evidence="9">CCM 8925</strain>
    </source>
</reference>
<keyword evidence="9" id="KW-1185">Reference proteome</keyword>
<dbReference type="Pfam" id="PF12833">
    <property type="entry name" value="HTH_18"/>
    <property type="match status" value="1"/>
</dbReference>
<sequence>MTQYRLTAQRWQAIQNNDPRADRQFFYAVTSTGIFCRPSCASRLPKRQHVRIFKTSTQALSAGFRPCKRCCPTGTPLSDAAWCAEIKQIIDHNYARNLTLTELAQLAHGAPYYLHHKFTMVTGLTPQQYLTQVRLQHAKVLLRTTTLTIKTIAANCGWPNPNYFSTLFKRTTDVTPSQYRSEKDCHATND</sequence>
<evidence type="ECO:0000256" key="3">
    <source>
        <dbReference type="ARBA" id="ARBA00023015"/>
    </source>
</evidence>
<name>A0ABW3EBQ9_9LACO</name>
<dbReference type="Pfam" id="PF02805">
    <property type="entry name" value="Ada_Zn_binding"/>
    <property type="match status" value="1"/>
</dbReference>
<gene>
    <name evidence="8" type="ORF">ACFQZ7_08345</name>
</gene>
<evidence type="ECO:0000313" key="8">
    <source>
        <dbReference type="EMBL" id="MFD0897746.1"/>
    </source>
</evidence>
<comment type="caution">
    <text evidence="8">The sequence shown here is derived from an EMBL/GenBank/DDBJ whole genome shotgun (WGS) entry which is preliminary data.</text>
</comment>
<dbReference type="InterPro" id="IPR018060">
    <property type="entry name" value="HTH_AraC"/>
</dbReference>